<gene>
    <name evidence="6" type="ORF">RASY3_02670</name>
</gene>
<protein>
    <recommendedName>
        <fullName evidence="1">Stage 0 sporulation protein A homolog</fullName>
    </recommendedName>
</protein>
<evidence type="ECO:0000256" key="4">
    <source>
        <dbReference type="PROSITE-ProRule" id="PRU00169"/>
    </source>
</evidence>
<organism evidence="6 7">
    <name type="scientific">Ruminococcus albus SY3</name>
    <dbReference type="NCBI Taxonomy" id="1341156"/>
    <lineage>
        <taxon>Bacteria</taxon>
        <taxon>Bacillati</taxon>
        <taxon>Bacillota</taxon>
        <taxon>Clostridia</taxon>
        <taxon>Eubacteriales</taxon>
        <taxon>Oscillospiraceae</taxon>
        <taxon>Ruminococcus</taxon>
    </lineage>
</organism>
<dbReference type="GO" id="GO:0000160">
    <property type="term" value="P:phosphorelay signal transduction system"/>
    <property type="evidence" value="ECO:0007669"/>
    <property type="project" value="InterPro"/>
</dbReference>
<accession>A0A011W1H2</accession>
<evidence type="ECO:0000256" key="1">
    <source>
        <dbReference type="ARBA" id="ARBA00018672"/>
    </source>
</evidence>
<evidence type="ECO:0000313" key="6">
    <source>
        <dbReference type="EMBL" id="EXM40698.1"/>
    </source>
</evidence>
<dbReference type="PANTHER" id="PTHR44591">
    <property type="entry name" value="STRESS RESPONSE REGULATOR PROTEIN 1"/>
    <property type="match status" value="1"/>
</dbReference>
<dbReference type="InterPro" id="IPR050595">
    <property type="entry name" value="Bact_response_regulator"/>
</dbReference>
<dbReference type="SUPFAM" id="SSF52172">
    <property type="entry name" value="CheY-like"/>
    <property type="match status" value="1"/>
</dbReference>
<feature type="modified residue" description="4-aspartylphosphate" evidence="4">
    <location>
        <position position="60"/>
    </location>
</feature>
<dbReference type="InterPro" id="IPR001789">
    <property type="entry name" value="Sig_transdc_resp-reg_receiver"/>
</dbReference>
<dbReference type="Pfam" id="PF00072">
    <property type="entry name" value="Response_reg"/>
    <property type="match status" value="1"/>
</dbReference>
<evidence type="ECO:0000256" key="3">
    <source>
        <dbReference type="ARBA" id="ARBA00024867"/>
    </source>
</evidence>
<keyword evidence="7" id="KW-1185">Reference proteome</keyword>
<dbReference type="Pfam" id="PF04397">
    <property type="entry name" value="LytTR"/>
    <property type="match status" value="1"/>
</dbReference>
<dbReference type="PATRIC" id="fig|1341156.4.peg.255"/>
<dbReference type="OrthoDB" id="9802383at2"/>
<evidence type="ECO:0000259" key="5">
    <source>
        <dbReference type="PROSITE" id="PS50110"/>
    </source>
</evidence>
<dbReference type="Proteomes" id="UP000021369">
    <property type="component" value="Unassembled WGS sequence"/>
</dbReference>
<evidence type="ECO:0000256" key="2">
    <source>
        <dbReference type="ARBA" id="ARBA00022553"/>
    </source>
</evidence>
<dbReference type="SMART" id="SM00448">
    <property type="entry name" value="REC"/>
    <property type="match status" value="1"/>
</dbReference>
<proteinExistence type="predicted"/>
<keyword evidence="6" id="KW-0808">Transferase</keyword>
<evidence type="ECO:0000313" key="7">
    <source>
        <dbReference type="Proteomes" id="UP000021369"/>
    </source>
</evidence>
<dbReference type="RefSeq" id="WP_024858875.1">
    <property type="nucleotide sequence ID" value="NZ_JEOB01000001.1"/>
</dbReference>
<keyword evidence="6" id="KW-0418">Kinase</keyword>
<dbReference type="SMART" id="SM00850">
    <property type="entry name" value="LytTR"/>
    <property type="match status" value="1"/>
</dbReference>
<keyword evidence="2 4" id="KW-0597">Phosphoprotein</keyword>
<comment type="caution">
    <text evidence="6">The sequence shown here is derived from an EMBL/GenBank/DDBJ whole genome shotgun (WGS) entry which is preliminary data.</text>
</comment>
<name>A0A011W1H2_RUMAL</name>
<dbReference type="GO" id="GO:0003677">
    <property type="term" value="F:DNA binding"/>
    <property type="evidence" value="ECO:0007669"/>
    <property type="project" value="InterPro"/>
</dbReference>
<dbReference type="Gene3D" id="2.40.50.1020">
    <property type="entry name" value="LytTr DNA-binding domain"/>
    <property type="match status" value="1"/>
</dbReference>
<dbReference type="InterPro" id="IPR007492">
    <property type="entry name" value="LytTR_DNA-bd_dom"/>
</dbReference>
<sequence>MELNIAIVDDLEHDRIIIKNSVDRFFRDRHNCTIRSAEYSSAEDFLKTYRKGMFEIIFVDVCMGEMDGLTLAEQLRIADRELGIIFMSTTRDFVFQSFSSQPKGYLCKPFEYAAFAEVMNRTIRDLDAEDKLLKVSIPHKVLEIPLSEIVAVLSNNHSVDLKLITGEVKQSIMLFGELETALENEPNFLFCSRGVIINMDYASQVRGDQIIMQDEMIYPVRRRGRKDILAKFTKYAASRMRRRLDI</sequence>
<dbReference type="PANTHER" id="PTHR44591:SF3">
    <property type="entry name" value="RESPONSE REGULATORY DOMAIN-CONTAINING PROTEIN"/>
    <property type="match status" value="1"/>
</dbReference>
<dbReference type="InterPro" id="IPR011006">
    <property type="entry name" value="CheY-like_superfamily"/>
</dbReference>
<dbReference type="EMBL" id="JEOB01000001">
    <property type="protein sequence ID" value="EXM40698.1"/>
    <property type="molecule type" value="Genomic_DNA"/>
</dbReference>
<comment type="function">
    <text evidence="3">May play the central regulatory role in sporulation. It may be an element of the effector pathway responsible for the activation of sporulation genes in response to nutritional stress. Spo0A may act in concert with spo0H (a sigma factor) to control the expression of some genes that are critical to the sporulation process.</text>
</comment>
<dbReference type="Gene3D" id="3.40.50.2300">
    <property type="match status" value="1"/>
</dbReference>
<dbReference type="GO" id="GO:0016301">
    <property type="term" value="F:kinase activity"/>
    <property type="evidence" value="ECO:0007669"/>
    <property type="project" value="UniProtKB-KW"/>
</dbReference>
<dbReference type="AlphaFoldDB" id="A0A011W1H2"/>
<dbReference type="PROSITE" id="PS50110">
    <property type="entry name" value="RESPONSE_REGULATORY"/>
    <property type="match status" value="1"/>
</dbReference>
<feature type="domain" description="Response regulatory" evidence="5">
    <location>
        <begin position="4"/>
        <end position="123"/>
    </location>
</feature>
<reference evidence="6 7" key="1">
    <citation type="submission" date="2013-06" db="EMBL/GenBank/DDBJ databases">
        <title>Rumen cellulosomics: divergent fiber-degrading strategies revealed by comparative genome-wide analysis of six Ruminococcal strains.</title>
        <authorList>
            <person name="Dassa B."/>
            <person name="Borovok I."/>
            <person name="Lamed R."/>
            <person name="Flint H."/>
            <person name="Yeoman C.J."/>
            <person name="White B."/>
            <person name="Bayer E.A."/>
        </authorList>
    </citation>
    <scope>NUCLEOTIDE SEQUENCE [LARGE SCALE GENOMIC DNA]</scope>
    <source>
        <strain evidence="6 7">SY3</strain>
    </source>
</reference>